<evidence type="ECO:0000259" key="19">
    <source>
        <dbReference type="PROSITE" id="PS51834"/>
    </source>
</evidence>
<dbReference type="EC" id="2.7.1.29" evidence="1"/>
<feature type="domain" description="DhaL" evidence="17">
    <location>
        <begin position="414"/>
        <end position="623"/>
    </location>
</feature>
<dbReference type="PANTHER" id="PTHR28629:SF4">
    <property type="entry name" value="TRIOKINASE_FMN CYCLASE"/>
    <property type="match status" value="1"/>
</dbReference>
<dbReference type="SUPFAM" id="SSF82549">
    <property type="entry name" value="DAK1/DegV-like"/>
    <property type="match status" value="1"/>
</dbReference>
<keyword evidence="9" id="KW-0170">Cobalt</keyword>
<dbReference type="SMART" id="SM01120">
    <property type="entry name" value="Dak2"/>
    <property type="match status" value="1"/>
</dbReference>
<evidence type="ECO:0000256" key="12">
    <source>
        <dbReference type="ARBA" id="ARBA00046681"/>
    </source>
</evidence>
<dbReference type="InterPro" id="IPR037520">
    <property type="entry name" value="Folliculin/SMCR8_longin"/>
</dbReference>
<dbReference type="Proteomes" id="UP000829291">
    <property type="component" value="Chromosome 6"/>
</dbReference>
<evidence type="ECO:0000259" key="17">
    <source>
        <dbReference type="PROSITE" id="PS51480"/>
    </source>
</evidence>
<dbReference type="Pfam" id="PF02733">
    <property type="entry name" value="Dak1"/>
    <property type="match status" value="1"/>
</dbReference>
<dbReference type="RefSeq" id="XP_046600017.1">
    <property type="nucleotide sequence ID" value="XM_046744061.1"/>
</dbReference>
<dbReference type="InterPro" id="IPR050861">
    <property type="entry name" value="Dihydroxyacetone_Kinase"/>
</dbReference>
<feature type="region of interest" description="Disordered" evidence="16">
    <location>
        <begin position="809"/>
        <end position="831"/>
    </location>
</feature>
<reference evidence="21" key="1">
    <citation type="submission" date="2025-08" db="UniProtKB">
        <authorList>
            <consortium name="RefSeq"/>
        </authorList>
    </citation>
    <scope>IDENTIFICATION</scope>
    <source>
        <tissue evidence="21">Thorax and Abdomen</tissue>
    </source>
</reference>
<evidence type="ECO:0000313" key="20">
    <source>
        <dbReference type="Proteomes" id="UP000829291"/>
    </source>
</evidence>
<keyword evidence="8" id="KW-0067">ATP-binding</keyword>
<keyword evidence="5" id="KW-0808">Transferase</keyword>
<dbReference type="Gene3D" id="1.10.10.1730">
    <property type="entry name" value="Folliculin"/>
    <property type="match status" value="1"/>
</dbReference>
<protein>
    <recommendedName>
        <fullName evidence="4">Triokinase/FMN cyclase</fullName>
        <ecNumber evidence="2">2.7.1.28</ecNumber>
        <ecNumber evidence="1">2.7.1.29</ecNumber>
        <ecNumber evidence="3">4.6.1.15</ecNumber>
    </recommendedName>
    <alternativeName>
        <fullName evidence="10">Bifunctional ATP-dependent dihydroxyacetone kinase/FAD-AMP lyase (cyclizing)</fullName>
    </alternativeName>
</protein>
<sequence length="1115" mass="121757">MSCKNRGPIGITRSQRLWNDPKTAVDEYLLGFALTHPGTIVLEGHRAILRRDHAEMPGQVKLISGGGAGNEPTHAGFVGPGMLTGVVVGDIFSAPPSKSILKVIQQLGTNHSPGVLIIIQNYTGYRINFGLAKSRAQNEGIIVSMLTVGDDTCLKSFEKTAGRRGLAATLFIHKIAGAMAEEGRKLGEIWAVCNRIITSGELATIGICTRIPPSAGICACTGNSSTEQMEIGAFGFGIHGEPGATRVDFTTAKDIVCQLIDIMTDITAEASLKFAEPDDSKIAENKVAVIINNLGGSSQIELGVFTMEVIQQLTSRGLCVERIYVGTLMTSLDTSGFQLSVLKLSSDTRLIKYLDAPTAVPAWPKVLDWNGLSTNAEVMKLGRGSKISRLSVVSGGDIPEIEACGPVLDEHTAQVFLMILTFACEALTSCSKQLNIMDEDSGDGDCGTSVAQGTSAIKAAIKEKQISGSRPFVTLRQISYIIERVMGGIMGGLYSLFFDAGAKEFAKRSQREPVDACMWLNALAAGNKAVAEYGQATAGDRTMLDPLLAAQDNLVQALTLNLHPIRAFENAVKAAESKAIETIKMPAAVGRASLVKCKISCQRIAASDPFTERKMNAVIALCTFCEMHGPQVVFTTQTYRNCFDNESTEKLKFYGPKDVLKKADSLQGKAQSEGCEGCKSLGNIKYLSNEHETRTSFLSAQCPLTQEIGSLLKDACIRSLSCEVHSGKEGICYFGDDHRGHVLSQTFTLKDAQTRGFRRWYSFIVFMRDKQFLLNMWPFLVDNLREVIRELQDISEKKYNTEEAECPQRAARLKTASSGSEANSNKQPRSLGDITNEKHVFARIHMWLVWILSAGARHFVEILPMNLLDDELSYDLEHHIEVDEGFTLVNAKSPIIPKLTLEETKVAPEFLDVSYKSPITILKEIKCILGKEHFRQVLYASLTGIQVLVRGSKLEVLELLYGLSYLVPVACRRVVTQATEYMNPNACNFIGVDTSVAVPLLSSEICRLDIIPKEHKMANENSYLIRWAGTLPAKLPTLLVKIEKAFDNEKLGEPVLKAHFVALQEEWANIAKVVHAMRGRGHRGDLSGLMVSLGAGPRDQKLLDAWSMGLPSNPA</sequence>
<dbReference type="Gene3D" id="3.40.50.10440">
    <property type="entry name" value="Dihydroxyacetone kinase, domain 1"/>
    <property type="match status" value="1"/>
</dbReference>
<evidence type="ECO:0000256" key="8">
    <source>
        <dbReference type="ARBA" id="ARBA00022840"/>
    </source>
</evidence>
<comment type="subunit">
    <text evidence="12">Homodimer. Interacts with IFIH1 (via the CARD domains), the interaction is inhibited by viral infection.</text>
</comment>
<dbReference type="GeneID" id="107216769"/>
<dbReference type="SUPFAM" id="SSF101473">
    <property type="entry name" value="DhaL-like"/>
    <property type="match status" value="1"/>
</dbReference>
<proteinExistence type="predicted"/>
<dbReference type="InterPro" id="IPR036117">
    <property type="entry name" value="DhaL_dom_sf"/>
</dbReference>
<feature type="domain" description="DhaK" evidence="18">
    <location>
        <begin position="20"/>
        <end position="363"/>
    </location>
</feature>
<dbReference type="PROSITE" id="PS51480">
    <property type="entry name" value="DHAL"/>
    <property type="match status" value="1"/>
</dbReference>
<dbReference type="InterPro" id="IPR044886">
    <property type="entry name" value="FLCN_DENN_C_sf"/>
</dbReference>
<comment type="catalytic activity">
    <reaction evidence="14">
        <text>FAD = riboflavin cyclic-4',5'-phosphate + AMP + H(+)</text>
        <dbReference type="Rhea" id="RHEA:13729"/>
        <dbReference type="ChEBI" id="CHEBI:15378"/>
        <dbReference type="ChEBI" id="CHEBI:57692"/>
        <dbReference type="ChEBI" id="CHEBI:76202"/>
        <dbReference type="ChEBI" id="CHEBI:456215"/>
        <dbReference type="EC" id="4.6.1.15"/>
    </reaction>
</comment>
<dbReference type="Gene3D" id="1.25.40.340">
    <property type="match status" value="1"/>
</dbReference>
<dbReference type="PROSITE" id="PS51481">
    <property type="entry name" value="DHAK"/>
    <property type="match status" value="1"/>
</dbReference>
<dbReference type="Gene3D" id="3.30.1180.20">
    <property type="entry name" value="Dihydroxyacetone kinase, domain 2"/>
    <property type="match status" value="1"/>
</dbReference>
<keyword evidence="6" id="KW-0547">Nucleotide-binding</keyword>
<dbReference type="InterPro" id="IPR037521">
    <property type="entry name" value="FLCN/SMCR8_DENN"/>
</dbReference>
<dbReference type="Pfam" id="PF16692">
    <property type="entry name" value="Folliculin_C"/>
    <property type="match status" value="1"/>
</dbReference>
<comment type="catalytic activity">
    <reaction evidence="15">
        <text>dihydroxyacetone + ATP = dihydroxyacetone phosphate + ADP + H(+)</text>
        <dbReference type="Rhea" id="RHEA:15773"/>
        <dbReference type="ChEBI" id="CHEBI:15378"/>
        <dbReference type="ChEBI" id="CHEBI:16016"/>
        <dbReference type="ChEBI" id="CHEBI:30616"/>
        <dbReference type="ChEBI" id="CHEBI:57642"/>
        <dbReference type="ChEBI" id="CHEBI:456216"/>
        <dbReference type="EC" id="2.7.1.29"/>
    </reaction>
</comment>
<evidence type="ECO:0000256" key="3">
    <source>
        <dbReference type="ARBA" id="ARBA00012578"/>
    </source>
</evidence>
<accession>A0ABM3GIC0</accession>
<evidence type="ECO:0000259" key="18">
    <source>
        <dbReference type="PROSITE" id="PS51481"/>
    </source>
</evidence>
<evidence type="ECO:0000256" key="4">
    <source>
        <dbReference type="ARBA" id="ARBA00018932"/>
    </source>
</evidence>
<evidence type="ECO:0000256" key="7">
    <source>
        <dbReference type="ARBA" id="ARBA00022777"/>
    </source>
</evidence>
<evidence type="ECO:0000256" key="14">
    <source>
        <dbReference type="ARBA" id="ARBA00048526"/>
    </source>
</evidence>
<dbReference type="Gene3D" id="3.40.50.12430">
    <property type="match status" value="1"/>
</dbReference>
<keyword evidence="7" id="KW-0418">Kinase</keyword>
<keyword evidence="20" id="KW-1185">Reference proteome</keyword>
<dbReference type="InterPro" id="IPR004007">
    <property type="entry name" value="DhaL_dom"/>
</dbReference>
<dbReference type="InterPro" id="IPR032035">
    <property type="entry name" value="Folliculin_DENN"/>
</dbReference>
<dbReference type="EC" id="4.6.1.15" evidence="3"/>
<name>A0ABM3GIC0_NEOLC</name>
<evidence type="ECO:0000256" key="15">
    <source>
        <dbReference type="ARBA" id="ARBA00048898"/>
    </source>
</evidence>
<dbReference type="PROSITE" id="PS51834">
    <property type="entry name" value="DENN_FLCN_SMCR8"/>
    <property type="match status" value="1"/>
</dbReference>
<organism evidence="20 21">
    <name type="scientific">Neodiprion lecontei</name>
    <name type="common">Redheaded pine sawfly</name>
    <dbReference type="NCBI Taxonomy" id="441921"/>
    <lineage>
        <taxon>Eukaryota</taxon>
        <taxon>Metazoa</taxon>
        <taxon>Ecdysozoa</taxon>
        <taxon>Arthropoda</taxon>
        <taxon>Hexapoda</taxon>
        <taxon>Insecta</taxon>
        <taxon>Pterygota</taxon>
        <taxon>Neoptera</taxon>
        <taxon>Endopterygota</taxon>
        <taxon>Hymenoptera</taxon>
        <taxon>Tenthredinoidea</taxon>
        <taxon>Diprionidae</taxon>
        <taxon>Diprioninae</taxon>
        <taxon>Neodiprion</taxon>
    </lineage>
</organism>
<evidence type="ECO:0000256" key="5">
    <source>
        <dbReference type="ARBA" id="ARBA00022679"/>
    </source>
</evidence>
<dbReference type="Pfam" id="PF02734">
    <property type="entry name" value="Dak2"/>
    <property type="match status" value="1"/>
</dbReference>
<dbReference type="InterPro" id="IPR004006">
    <property type="entry name" value="DhaK_dom"/>
</dbReference>
<dbReference type="EC" id="2.7.1.28" evidence="2"/>
<dbReference type="Pfam" id="PF11704">
    <property type="entry name" value="Folliculin"/>
    <property type="match status" value="1"/>
</dbReference>
<evidence type="ECO:0000313" key="21">
    <source>
        <dbReference type="RefSeq" id="XP_046600017.1"/>
    </source>
</evidence>
<evidence type="ECO:0000256" key="16">
    <source>
        <dbReference type="SAM" id="MobiDB-lite"/>
    </source>
</evidence>
<feature type="domain" description="UDENN FLCN/SMCR8-type" evidence="19">
    <location>
        <begin position="669"/>
        <end position="1111"/>
    </location>
</feature>
<evidence type="ECO:0000256" key="6">
    <source>
        <dbReference type="ARBA" id="ARBA00022741"/>
    </source>
</evidence>
<feature type="compositionally biased region" description="Polar residues" evidence="16">
    <location>
        <begin position="815"/>
        <end position="828"/>
    </location>
</feature>
<comment type="function">
    <text evidence="11">Catalyzes both the phosphorylation of dihydroxyacetone and of glyceraldehyde, and the splitting of ribonucleoside diphosphate-X compounds among which FAD is the best substrate. Represses IFIH1-mediated cellular antiviral response.</text>
</comment>
<dbReference type="PANTHER" id="PTHR28629">
    <property type="entry name" value="TRIOKINASE/FMN CYCLASE"/>
    <property type="match status" value="1"/>
</dbReference>
<evidence type="ECO:0000256" key="11">
    <source>
        <dbReference type="ARBA" id="ARBA00045490"/>
    </source>
</evidence>
<evidence type="ECO:0000256" key="1">
    <source>
        <dbReference type="ARBA" id="ARBA00012107"/>
    </source>
</evidence>
<evidence type="ECO:0000256" key="10">
    <source>
        <dbReference type="ARBA" id="ARBA00032426"/>
    </source>
</evidence>
<gene>
    <name evidence="21" type="primary">LOC107216769</name>
</gene>
<comment type="catalytic activity">
    <reaction evidence="13">
        <text>D-glyceraldehyde + ATP = D-glyceraldehyde 3-phosphate + ADP + H(+)</text>
        <dbReference type="Rhea" id="RHEA:13941"/>
        <dbReference type="ChEBI" id="CHEBI:15378"/>
        <dbReference type="ChEBI" id="CHEBI:17378"/>
        <dbReference type="ChEBI" id="CHEBI:30616"/>
        <dbReference type="ChEBI" id="CHEBI:59776"/>
        <dbReference type="ChEBI" id="CHEBI:456216"/>
        <dbReference type="EC" id="2.7.1.28"/>
    </reaction>
</comment>
<evidence type="ECO:0000256" key="13">
    <source>
        <dbReference type="ARBA" id="ARBA00047974"/>
    </source>
</evidence>
<evidence type="ECO:0000256" key="2">
    <source>
        <dbReference type="ARBA" id="ARBA00012110"/>
    </source>
</evidence>
<evidence type="ECO:0000256" key="9">
    <source>
        <dbReference type="ARBA" id="ARBA00023285"/>
    </source>
</evidence>